<dbReference type="GO" id="GO:0016020">
    <property type="term" value="C:membrane"/>
    <property type="evidence" value="ECO:0007669"/>
    <property type="project" value="TreeGrafter"/>
</dbReference>
<reference evidence="5" key="1">
    <citation type="submission" date="2016-04" db="EMBL/GenBank/DDBJ databases">
        <authorList>
            <person name="Evans L.H."/>
            <person name="Alamgir A."/>
            <person name="Owens N."/>
            <person name="Weber N.D."/>
            <person name="Virtaneva K."/>
            <person name="Barbian K."/>
            <person name="Babar A."/>
            <person name="Rosenke K."/>
        </authorList>
    </citation>
    <scope>NUCLEOTIDE SEQUENCE</scope>
    <source>
        <strain evidence="5">86</strain>
    </source>
</reference>
<feature type="transmembrane region" description="Helical" evidence="3">
    <location>
        <begin position="243"/>
        <end position="261"/>
    </location>
</feature>
<feature type="domain" description="HMA" evidence="4">
    <location>
        <begin position="68"/>
        <end position="132"/>
    </location>
</feature>
<dbReference type="SUPFAM" id="SSF55008">
    <property type="entry name" value="HMA, heavy metal-associated domain"/>
    <property type="match status" value="2"/>
</dbReference>
<dbReference type="Pfam" id="PF00403">
    <property type="entry name" value="HMA"/>
    <property type="match status" value="2"/>
</dbReference>
<keyword evidence="1" id="KW-0479">Metal-binding</keyword>
<organism evidence="5">
    <name type="scientific">uncultured Alphaproteobacteria bacterium</name>
    <dbReference type="NCBI Taxonomy" id="91750"/>
    <lineage>
        <taxon>Bacteria</taxon>
        <taxon>Pseudomonadati</taxon>
        <taxon>Pseudomonadota</taxon>
        <taxon>Alphaproteobacteria</taxon>
        <taxon>environmental samples</taxon>
    </lineage>
</organism>
<dbReference type="InterPro" id="IPR006121">
    <property type="entry name" value="HMA_dom"/>
</dbReference>
<evidence type="ECO:0000313" key="5">
    <source>
        <dbReference type="EMBL" id="SBW04035.1"/>
    </source>
</evidence>
<dbReference type="InterPro" id="IPR017969">
    <property type="entry name" value="Heavy-metal-associated_CS"/>
</dbReference>
<keyword evidence="3" id="KW-0472">Membrane</keyword>
<dbReference type="GO" id="GO:0005507">
    <property type="term" value="F:copper ion binding"/>
    <property type="evidence" value="ECO:0007669"/>
    <property type="project" value="TreeGrafter"/>
</dbReference>
<dbReference type="PANTHER" id="PTHR43520:SF8">
    <property type="entry name" value="P-TYPE CU(+) TRANSPORTER"/>
    <property type="match status" value="1"/>
</dbReference>
<dbReference type="PROSITE" id="PS01047">
    <property type="entry name" value="HMA_1"/>
    <property type="match status" value="2"/>
</dbReference>
<keyword evidence="3" id="KW-1133">Transmembrane helix</keyword>
<dbReference type="GO" id="GO:0043682">
    <property type="term" value="F:P-type divalent copper transporter activity"/>
    <property type="evidence" value="ECO:0007669"/>
    <property type="project" value="TreeGrafter"/>
</dbReference>
<dbReference type="FunFam" id="3.30.70.100:FF:000005">
    <property type="entry name" value="Copper-exporting P-type ATPase A"/>
    <property type="match status" value="1"/>
</dbReference>
<dbReference type="PROSITE" id="PS50846">
    <property type="entry name" value="HMA_2"/>
    <property type="match status" value="2"/>
</dbReference>
<dbReference type="CDD" id="cd00371">
    <property type="entry name" value="HMA"/>
    <property type="match status" value="2"/>
</dbReference>
<dbReference type="AlphaFoldDB" id="A0A212JXL6"/>
<dbReference type="InterPro" id="IPR036163">
    <property type="entry name" value="HMA_dom_sf"/>
</dbReference>
<name>A0A212JXL6_9PROT</name>
<proteinExistence type="predicted"/>
<sequence>MATPLHLGITGMSCAGCAANVERALARLPGARDVSVNFALATADLTLEAPAADAVEAVRGAGYDVALATVSLEIGGMSCAGCAAAVEKALKAAPGVVDARVNLALNSAEVDVADAEPRALVAAVEAAGYTARVPLADGTPAPAEAPDRSGRTLLAAALLSAPFLANMAAMLTGAPPLLPPWAEWALATPVWLLCGWRFHRGAVKALGHGAANMDVLVSLGTSVAYLFSVWMVLDAPPGAHPHLYFEAAALIVTLVLFGKWLEARAKKVPVSILSRKSRRT</sequence>
<keyword evidence="2" id="KW-1278">Translocase</keyword>
<protein>
    <submittedName>
        <fullName evidence="5">Copper-exporting P-type ATPase A</fullName>
    </submittedName>
</protein>
<dbReference type="Gene3D" id="3.30.70.100">
    <property type="match status" value="2"/>
</dbReference>
<evidence type="ECO:0000256" key="3">
    <source>
        <dbReference type="SAM" id="Phobius"/>
    </source>
</evidence>
<evidence type="ECO:0000256" key="1">
    <source>
        <dbReference type="ARBA" id="ARBA00022723"/>
    </source>
</evidence>
<accession>A0A212JXL6</accession>
<gene>
    <name evidence="5" type="ORF">KL86APRO_11800</name>
</gene>
<feature type="transmembrane region" description="Helical" evidence="3">
    <location>
        <begin position="181"/>
        <end position="198"/>
    </location>
</feature>
<keyword evidence="3" id="KW-0812">Transmembrane</keyword>
<evidence type="ECO:0000259" key="4">
    <source>
        <dbReference type="PROSITE" id="PS50846"/>
    </source>
</evidence>
<dbReference type="PANTHER" id="PTHR43520">
    <property type="entry name" value="ATP7, ISOFORM B"/>
    <property type="match status" value="1"/>
</dbReference>
<evidence type="ECO:0000256" key="2">
    <source>
        <dbReference type="ARBA" id="ARBA00022967"/>
    </source>
</evidence>
<feature type="domain" description="HMA" evidence="4">
    <location>
        <begin position="3"/>
        <end position="66"/>
    </location>
</feature>
<feature type="transmembrane region" description="Helical" evidence="3">
    <location>
        <begin position="210"/>
        <end position="231"/>
    </location>
</feature>
<dbReference type="EMBL" id="FLUO01000001">
    <property type="protein sequence ID" value="SBW04035.1"/>
    <property type="molecule type" value="Genomic_DNA"/>
</dbReference>
<dbReference type="GO" id="GO:0055070">
    <property type="term" value="P:copper ion homeostasis"/>
    <property type="evidence" value="ECO:0007669"/>
    <property type="project" value="TreeGrafter"/>
</dbReference>